<dbReference type="CDD" id="cd22248">
    <property type="entry name" value="Rcc_KIF21"/>
    <property type="match status" value="1"/>
</dbReference>
<dbReference type="GO" id="GO:0007052">
    <property type="term" value="P:mitotic spindle organization"/>
    <property type="evidence" value="ECO:0007669"/>
    <property type="project" value="TreeGrafter"/>
</dbReference>
<keyword evidence="2" id="KW-0493">Microtubule</keyword>
<feature type="coiled-coil region" evidence="4">
    <location>
        <begin position="169"/>
        <end position="230"/>
    </location>
</feature>
<dbReference type="GO" id="GO:0005875">
    <property type="term" value="C:microtubule associated complex"/>
    <property type="evidence" value="ECO:0007669"/>
    <property type="project" value="TreeGrafter"/>
</dbReference>
<evidence type="ECO:0000313" key="7">
    <source>
        <dbReference type="EMBL" id="KAJ7322787.1"/>
    </source>
</evidence>
<dbReference type="GO" id="GO:0051231">
    <property type="term" value="P:spindle elongation"/>
    <property type="evidence" value="ECO:0007669"/>
    <property type="project" value="TreeGrafter"/>
</dbReference>
<evidence type="ECO:0000259" key="6">
    <source>
        <dbReference type="Pfam" id="PF23203"/>
    </source>
</evidence>
<dbReference type="PANTHER" id="PTHR47969">
    <property type="entry name" value="CHROMOSOME-ASSOCIATED KINESIN KIF4A-RELATED"/>
    <property type="match status" value="1"/>
</dbReference>
<dbReference type="GO" id="GO:0007018">
    <property type="term" value="P:microtubule-based movement"/>
    <property type="evidence" value="ECO:0007669"/>
    <property type="project" value="InterPro"/>
</dbReference>
<evidence type="ECO:0000256" key="5">
    <source>
        <dbReference type="SAM" id="MobiDB-lite"/>
    </source>
</evidence>
<reference evidence="7" key="1">
    <citation type="submission" date="2023-01" db="EMBL/GenBank/DDBJ databases">
        <title>Genome assembly of the deep-sea coral Lophelia pertusa.</title>
        <authorList>
            <person name="Herrera S."/>
            <person name="Cordes E."/>
        </authorList>
    </citation>
    <scope>NUCLEOTIDE SEQUENCE</scope>
    <source>
        <strain evidence="7">USNM1676648</strain>
        <tissue evidence="7">Polyp</tissue>
    </source>
</reference>
<keyword evidence="8" id="KW-1185">Reference proteome</keyword>
<dbReference type="AlphaFoldDB" id="A0A9W9Y9N8"/>
<evidence type="ECO:0000256" key="1">
    <source>
        <dbReference type="ARBA" id="ARBA00022490"/>
    </source>
</evidence>
<dbReference type="Proteomes" id="UP001163046">
    <property type="component" value="Unassembled WGS sequence"/>
</dbReference>
<evidence type="ECO:0000256" key="2">
    <source>
        <dbReference type="ARBA" id="ARBA00022701"/>
    </source>
</evidence>
<accession>A0A9W9Y9N8</accession>
<feature type="compositionally biased region" description="Low complexity" evidence="5">
    <location>
        <begin position="93"/>
        <end position="121"/>
    </location>
</feature>
<feature type="compositionally biased region" description="Polar residues" evidence="5">
    <location>
        <begin position="65"/>
        <end position="85"/>
    </location>
</feature>
<proteinExistence type="predicted"/>
<sequence length="370" mass="42317">MKQMKEESAKNKQQEAQRNKQIAQLKKESRLRQMTIKNLEMEKRQREVILKRKQEEVKSLRRQQKPVSGQLGQHQRNQTTTSTIREVNGVEASSQMSYGSSSYTSYSSTSVSSLTSNSRFSGAAVRPSALPLKTQRRKSSVEQASRSAKKKWDVIDKKVTSLIIKRQTISNMESDMDRWIQDRDRLSKQLEKCQMKYDNVTVLQKEETNVQELKEQLEALTAHVDYVQENITDCQTSIMEMEEQGGDTAEIGEFFATCTITEARILLEHFLTKVISLGHEASSKEASAKEVQARLTAMKQHNELQQELLQHVLQYHDSFSSIENLAAAAMGTDSELSGSELRDRLKDPWYGIRAVVVVLQDLALLFIFYE</sequence>
<name>A0A9W9Y9N8_9CNID</name>
<keyword evidence="3 4" id="KW-0175">Coiled coil</keyword>
<dbReference type="InterPro" id="IPR027640">
    <property type="entry name" value="Kinesin-like_fam"/>
</dbReference>
<dbReference type="Pfam" id="PF23203">
    <property type="entry name" value="KIF21A"/>
    <property type="match status" value="1"/>
</dbReference>
<dbReference type="InterPro" id="IPR056532">
    <property type="entry name" value="KIF21A/B_hel_2"/>
</dbReference>
<dbReference type="OrthoDB" id="3176171at2759"/>
<dbReference type="PANTHER" id="PTHR47969:SF28">
    <property type="entry name" value="KINESIN-LIKE PROTEIN KIF21B"/>
    <property type="match status" value="1"/>
</dbReference>
<evidence type="ECO:0000256" key="4">
    <source>
        <dbReference type="SAM" id="Coils"/>
    </source>
</evidence>
<gene>
    <name evidence="7" type="primary">KIF21A_1</name>
    <name evidence="7" type="ORF">OS493_032972</name>
</gene>
<dbReference type="GO" id="GO:0003777">
    <property type="term" value="F:microtubule motor activity"/>
    <property type="evidence" value="ECO:0007669"/>
    <property type="project" value="InterPro"/>
</dbReference>
<evidence type="ECO:0000313" key="8">
    <source>
        <dbReference type="Proteomes" id="UP001163046"/>
    </source>
</evidence>
<feature type="domain" description="KIF21A/B second helical" evidence="6">
    <location>
        <begin position="143"/>
        <end position="296"/>
    </location>
</feature>
<organism evidence="7 8">
    <name type="scientific">Desmophyllum pertusum</name>
    <dbReference type="NCBI Taxonomy" id="174260"/>
    <lineage>
        <taxon>Eukaryota</taxon>
        <taxon>Metazoa</taxon>
        <taxon>Cnidaria</taxon>
        <taxon>Anthozoa</taxon>
        <taxon>Hexacorallia</taxon>
        <taxon>Scleractinia</taxon>
        <taxon>Caryophylliina</taxon>
        <taxon>Caryophylliidae</taxon>
        <taxon>Desmophyllum</taxon>
    </lineage>
</organism>
<feature type="compositionally biased region" description="Basic and acidic residues" evidence="5">
    <location>
        <begin position="1"/>
        <end position="18"/>
    </location>
</feature>
<feature type="region of interest" description="Disordered" evidence="5">
    <location>
        <begin position="1"/>
        <end position="29"/>
    </location>
</feature>
<protein>
    <submittedName>
        <fullName evidence="7">Kinesin-like protein kif21a</fullName>
    </submittedName>
</protein>
<dbReference type="GO" id="GO:0005874">
    <property type="term" value="C:microtubule"/>
    <property type="evidence" value="ECO:0007669"/>
    <property type="project" value="UniProtKB-KW"/>
</dbReference>
<dbReference type="EMBL" id="MU827819">
    <property type="protein sequence ID" value="KAJ7322787.1"/>
    <property type="molecule type" value="Genomic_DNA"/>
</dbReference>
<comment type="caution">
    <text evidence="7">The sequence shown here is derived from an EMBL/GenBank/DDBJ whole genome shotgun (WGS) entry which is preliminary data.</text>
</comment>
<evidence type="ECO:0000256" key="3">
    <source>
        <dbReference type="ARBA" id="ARBA00023054"/>
    </source>
</evidence>
<keyword evidence="1" id="KW-0963">Cytoplasm</keyword>
<feature type="region of interest" description="Disordered" evidence="5">
    <location>
        <begin position="56"/>
        <end position="145"/>
    </location>
</feature>